<accession>A0A7J6CCJ8</accession>
<evidence type="ECO:0008006" key="3">
    <source>
        <dbReference type="Google" id="ProtNLM"/>
    </source>
</evidence>
<comment type="caution">
    <text evidence="1">The sequence shown here is derived from an EMBL/GenBank/DDBJ whole genome shotgun (WGS) entry which is preliminary data.</text>
</comment>
<protein>
    <recommendedName>
        <fullName evidence="3">MADF domain-containing protein</fullName>
    </recommendedName>
</protein>
<sequence length="122" mass="13957">MEGKVNPTKVKRKWENLKQKFKNLKAPRTRVSTEGGEAAATSWKWYSLMDEALGQRPCISPSVIIDSAAQDMLVISPPNKEPSTSLQKRKKRDTELVAVFKSMQERDEARESMNMEREEKST</sequence>
<proteinExistence type="predicted"/>
<dbReference type="AlphaFoldDB" id="A0A7J6CCJ8"/>
<dbReference type="Proteomes" id="UP000579812">
    <property type="component" value="Unassembled WGS sequence"/>
</dbReference>
<evidence type="ECO:0000313" key="2">
    <source>
        <dbReference type="Proteomes" id="UP000579812"/>
    </source>
</evidence>
<evidence type="ECO:0000313" key="1">
    <source>
        <dbReference type="EMBL" id="KAF4103532.1"/>
    </source>
</evidence>
<reference evidence="1 2" key="1">
    <citation type="submission" date="2020-04" db="EMBL/GenBank/DDBJ databases">
        <title>Chromosome-level genome assembly of a cyprinid fish Onychostoma macrolepis by integration of Nanopore Sequencing, Bionano and Hi-C technology.</title>
        <authorList>
            <person name="Wang D."/>
        </authorList>
    </citation>
    <scope>NUCLEOTIDE SEQUENCE [LARGE SCALE GENOMIC DNA]</scope>
    <source>
        <strain evidence="1">SWU-2019</strain>
        <tissue evidence="1">Muscle</tissue>
    </source>
</reference>
<dbReference type="EMBL" id="JAAMOB010000016">
    <property type="protein sequence ID" value="KAF4103532.1"/>
    <property type="molecule type" value="Genomic_DNA"/>
</dbReference>
<gene>
    <name evidence="1" type="ORF">G5714_016415</name>
</gene>
<name>A0A7J6CCJ8_9TELE</name>
<keyword evidence="2" id="KW-1185">Reference proteome</keyword>
<organism evidence="1 2">
    <name type="scientific">Onychostoma macrolepis</name>
    <dbReference type="NCBI Taxonomy" id="369639"/>
    <lineage>
        <taxon>Eukaryota</taxon>
        <taxon>Metazoa</taxon>
        <taxon>Chordata</taxon>
        <taxon>Craniata</taxon>
        <taxon>Vertebrata</taxon>
        <taxon>Euteleostomi</taxon>
        <taxon>Actinopterygii</taxon>
        <taxon>Neopterygii</taxon>
        <taxon>Teleostei</taxon>
        <taxon>Ostariophysi</taxon>
        <taxon>Cypriniformes</taxon>
        <taxon>Cyprinidae</taxon>
        <taxon>Acrossocheilinae</taxon>
        <taxon>Onychostoma</taxon>
    </lineage>
</organism>